<feature type="domain" description="Laminin EGF-like" evidence="14">
    <location>
        <begin position="938"/>
        <end position="991"/>
    </location>
</feature>
<dbReference type="PANTHER" id="PTHR46957">
    <property type="entry name" value="CYTOKINE RECEPTOR"/>
    <property type="match status" value="1"/>
</dbReference>
<feature type="domain" description="Fibronectin type-III" evidence="15">
    <location>
        <begin position="2723"/>
        <end position="2822"/>
    </location>
</feature>
<dbReference type="GO" id="GO:0042995">
    <property type="term" value="C:cell projection"/>
    <property type="evidence" value="ECO:0007669"/>
    <property type="project" value="UniProtKB-SubCell"/>
</dbReference>
<dbReference type="FunFam" id="2.60.40.10:FF:001161">
    <property type="entry name" value="Usherin"/>
    <property type="match status" value="1"/>
</dbReference>
<evidence type="ECO:0000256" key="9">
    <source>
        <dbReference type="ARBA" id="ARBA00023292"/>
    </source>
</evidence>
<dbReference type="FunFam" id="2.60.40.10:FF:000819">
    <property type="entry name" value="Usherin"/>
    <property type="match status" value="1"/>
</dbReference>
<evidence type="ECO:0000256" key="3">
    <source>
        <dbReference type="ARBA" id="ARBA00022525"/>
    </source>
</evidence>
<feature type="domain" description="Laminin EGF-like" evidence="14">
    <location>
        <begin position="1043"/>
        <end position="1092"/>
    </location>
</feature>
<keyword evidence="18" id="KW-1185">Reference proteome</keyword>
<dbReference type="FunFam" id="2.60.40.10:FF:001023">
    <property type="entry name" value="usherin"/>
    <property type="match status" value="1"/>
</dbReference>
<dbReference type="FunFam" id="2.60.40.10:FF:001211">
    <property type="entry name" value="Usherin"/>
    <property type="match status" value="1"/>
</dbReference>
<protein>
    <submittedName>
        <fullName evidence="17">USH2A protein</fullName>
    </submittedName>
</protein>
<dbReference type="SUPFAM" id="SSF57196">
    <property type="entry name" value="EGF/Laminin"/>
    <property type="match status" value="7"/>
</dbReference>
<dbReference type="FunFam" id="2.60.40.10:FF:001716">
    <property type="entry name" value="Usherin"/>
    <property type="match status" value="1"/>
</dbReference>
<feature type="non-terminal residue" evidence="17">
    <location>
        <position position="1"/>
    </location>
</feature>
<feature type="domain" description="Laminin N-terminal" evidence="16">
    <location>
        <begin position="354"/>
        <end position="607"/>
    </location>
</feature>
<dbReference type="InterPro" id="IPR043502">
    <property type="entry name" value="DNA/RNA_pol_sf"/>
</dbReference>
<dbReference type="FunFam" id="2.60.40.10:FF:001379">
    <property type="entry name" value="Usherin"/>
    <property type="match status" value="1"/>
</dbReference>
<feature type="domain" description="Fibronectin type-III" evidence="15">
    <location>
        <begin position="4268"/>
        <end position="4378"/>
    </location>
</feature>
<feature type="domain" description="Fibronectin type-III" evidence="15">
    <location>
        <begin position="4382"/>
        <end position="4471"/>
    </location>
</feature>
<dbReference type="FunFam" id="2.10.25.10:FF:000412">
    <property type="entry name" value="Usherin"/>
    <property type="match status" value="1"/>
</dbReference>
<dbReference type="FunFam" id="2.10.25.10:FF:000275">
    <property type="entry name" value="usherin"/>
    <property type="match status" value="1"/>
</dbReference>
<evidence type="ECO:0000256" key="10">
    <source>
        <dbReference type="PROSITE-ProRule" id="PRU00460"/>
    </source>
</evidence>
<evidence type="ECO:0000256" key="2">
    <source>
        <dbReference type="ARBA" id="ARBA00004613"/>
    </source>
</evidence>
<dbReference type="InterPro" id="IPR013320">
    <property type="entry name" value="ConA-like_dom_sf"/>
</dbReference>
<evidence type="ECO:0000256" key="8">
    <source>
        <dbReference type="ARBA" id="ARBA00023273"/>
    </source>
</evidence>
<feature type="domain" description="Laminin G" evidence="13">
    <location>
        <begin position="1822"/>
        <end position="1999"/>
    </location>
</feature>
<dbReference type="GO" id="GO:0048513">
    <property type="term" value="P:animal organ development"/>
    <property type="evidence" value="ECO:0007669"/>
    <property type="project" value="UniProtKB-ARBA"/>
</dbReference>
<name>A0A8J7NSJ7_ATRSP</name>
<feature type="domain" description="Fibronectin type-III" evidence="15">
    <location>
        <begin position="1161"/>
        <end position="1249"/>
    </location>
</feature>
<keyword evidence="4" id="KW-0732">Signal</keyword>
<dbReference type="FunFam" id="2.60.40.10:FF:001099">
    <property type="entry name" value="Usherin"/>
    <property type="match status" value="1"/>
</dbReference>
<evidence type="ECO:0000259" key="15">
    <source>
        <dbReference type="PROSITE" id="PS50853"/>
    </source>
</evidence>
<dbReference type="FunFam" id="2.60.40.10:FF:001037">
    <property type="entry name" value="Usherin"/>
    <property type="match status" value="1"/>
</dbReference>
<feature type="domain" description="Fibronectin type-III" evidence="15">
    <location>
        <begin position="4851"/>
        <end position="4940"/>
    </location>
</feature>
<evidence type="ECO:0000256" key="12">
    <source>
        <dbReference type="SAM" id="Phobius"/>
    </source>
</evidence>
<dbReference type="FunFam" id="2.60.40.10:FF:001882">
    <property type="entry name" value="Usherin"/>
    <property type="match status" value="1"/>
</dbReference>
<feature type="domain" description="Fibronectin type-III" evidence="15">
    <location>
        <begin position="2826"/>
        <end position="2917"/>
    </location>
</feature>
<dbReference type="FunFam" id="2.60.40.10:FF:002683">
    <property type="entry name" value="Predicted protein"/>
    <property type="match status" value="1"/>
</dbReference>
<feature type="domain" description="Fibronectin type-III" evidence="15">
    <location>
        <begin position="1251"/>
        <end position="1347"/>
    </location>
</feature>
<feature type="domain" description="Fibronectin type-III" evidence="15">
    <location>
        <begin position="4560"/>
        <end position="4644"/>
    </location>
</feature>
<dbReference type="InterPro" id="IPR050713">
    <property type="entry name" value="RTP_Phos/Ushers"/>
</dbReference>
<feature type="domain" description="Fibronectin type-III" evidence="15">
    <location>
        <begin position="3981"/>
        <end position="4076"/>
    </location>
</feature>
<feature type="disulfide bond" evidence="10">
    <location>
        <begin position="908"/>
        <end position="917"/>
    </location>
</feature>
<dbReference type="PROSITE" id="PS51117">
    <property type="entry name" value="LAMININ_NTER"/>
    <property type="match status" value="1"/>
</dbReference>
<feature type="domain" description="Fibronectin type-III" evidence="15">
    <location>
        <begin position="3702"/>
        <end position="3795"/>
    </location>
</feature>
<dbReference type="FunFam" id="2.60.40.10:FF:001285">
    <property type="entry name" value="Usherin"/>
    <property type="match status" value="1"/>
</dbReference>
<dbReference type="Pfam" id="PF00055">
    <property type="entry name" value="Laminin_N"/>
    <property type="match status" value="1"/>
</dbReference>
<feature type="disulfide bond" evidence="10">
    <location>
        <begin position="1014"/>
        <end position="1023"/>
    </location>
</feature>
<dbReference type="FunFam" id="2.60.40.10:FF:001085">
    <property type="entry name" value="Usherin"/>
    <property type="match status" value="1"/>
</dbReference>
<dbReference type="SUPFAM" id="SSF56672">
    <property type="entry name" value="DNA/RNA polymerases"/>
    <property type="match status" value="1"/>
</dbReference>
<dbReference type="FunFam" id="2.60.40.10:FF:001100">
    <property type="entry name" value="Usherin"/>
    <property type="match status" value="1"/>
</dbReference>
<feature type="domain" description="Fibronectin type-III" evidence="15">
    <location>
        <begin position="4648"/>
        <end position="4747"/>
    </location>
</feature>
<dbReference type="PRINTS" id="PR00011">
    <property type="entry name" value="EGFLAMININ"/>
</dbReference>
<feature type="domain" description="Laminin EGF-like" evidence="14">
    <location>
        <begin position="992"/>
        <end position="1042"/>
    </location>
</feature>
<proteinExistence type="predicted"/>
<feature type="domain" description="Fibronectin type-III" evidence="15">
    <location>
        <begin position="4749"/>
        <end position="4850"/>
    </location>
</feature>
<dbReference type="FunFam" id="2.60.40.10:FF:001255">
    <property type="entry name" value="usherin"/>
    <property type="match status" value="1"/>
</dbReference>
<feature type="domain" description="Fibronectin type-III" evidence="15">
    <location>
        <begin position="2061"/>
        <end position="2158"/>
    </location>
</feature>
<dbReference type="FunFam" id="2.60.40.10:FF:001176">
    <property type="entry name" value="Usherin"/>
    <property type="match status" value="1"/>
</dbReference>
<organism evidence="17 18">
    <name type="scientific">Atractosteus spatula</name>
    <name type="common">Alligator gar</name>
    <name type="synonym">Lepisosteus spatula</name>
    <dbReference type="NCBI Taxonomy" id="7917"/>
    <lineage>
        <taxon>Eukaryota</taxon>
        <taxon>Metazoa</taxon>
        <taxon>Chordata</taxon>
        <taxon>Craniata</taxon>
        <taxon>Vertebrata</taxon>
        <taxon>Euteleostomi</taxon>
        <taxon>Actinopterygii</taxon>
        <taxon>Neopterygii</taxon>
        <taxon>Holostei</taxon>
        <taxon>Semionotiformes</taxon>
        <taxon>Lepisosteidae</taxon>
        <taxon>Atractosteus</taxon>
    </lineage>
</organism>
<keyword evidence="7" id="KW-0325">Glycoprotein</keyword>
<dbReference type="Gene3D" id="3.10.10.10">
    <property type="entry name" value="HIV Type 1 Reverse Transcriptase, subunit A, domain 1"/>
    <property type="match status" value="1"/>
</dbReference>
<dbReference type="PROSITE" id="PS50025">
    <property type="entry name" value="LAM_G_DOMAIN"/>
    <property type="match status" value="2"/>
</dbReference>
<dbReference type="FunFam" id="2.60.40.10:FF:001227">
    <property type="entry name" value="Usherin"/>
    <property type="match status" value="1"/>
</dbReference>
<feature type="domain" description="Fibronectin type-III" evidence="15">
    <location>
        <begin position="3614"/>
        <end position="3701"/>
    </location>
</feature>
<dbReference type="PROSITE" id="PS50853">
    <property type="entry name" value="FN3"/>
    <property type="match status" value="30"/>
</dbReference>
<keyword evidence="12" id="KW-1133">Transmembrane helix</keyword>
<feature type="compositionally biased region" description="Polar residues" evidence="11">
    <location>
        <begin position="4627"/>
        <end position="4645"/>
    </location>
</feature>
<evidence type="ECO:0000313" key="18">
    <source>
        <dbReference type="Proteomes" id="UP000736164"/>
    </source>
</evidence>
<feature type="domain" description="Fibronectin type-III" evidence="15">
    <location>
        <begin position="2635"/>
        <end position="2722"/>
    </location>
</feature>
<feature type="disulfide bond" evidence="10">
    <location>
        <begin position="1043"/>
        <end position="1055"/>
    </location>
</feature>
<dbReference type="GO" id="GO:0005576">
    <property type="term" value="C:extracellular region"/>
    <property type="evidence" value="ECO:0007669"/>
    <property type="project" value="UniProtKB-SubCell"/>
</dbReference>
<evidence type="ECO:0000313" key="17">
    <source>
        <dbReference type="EMBL" id="MBN3317485.1"/>
    </source>
</evidence>
<accession>A0A8J7NSJ7</accession>
<dbReference type="FunFam" id="2.10.25.10:FF:000313">
    <property type="entry name" value="Usherin"/>
    <property type="match status" value="1"/>
</dbReference>
<dbReference type="EMBL" id="JAAWVO010035689">
    <property type="protein sequence ID" value="MBN3317485.1"/>
    <property type="molecule type" value="Genomic_DNA"/>
</dbReference>
<comment type="subcellular location">
    <subcellularLocation>
        <location evidence="1">Cell projection</location>
    </subcellularLocation>
    <subcellularLocation>
        <location evidence="2">Secreted</location>
    </subcellularLocation>
</comment>
<feature type="disulfide bond" evidence="10">
    <location>
        <begin position="961"/>
        <end position="970"/>
    </location>
</feature>
<feature type="region of interest" description="Disordered" evidence="11">
    <location>
        <begin position="2333"/>
        <end position="2352"/>
    </location>
</feature>
<dbReference type="FunFam" id="2.60.40.10:FF:000991">
    <property type="entry name" value="Usherin"/>
    <property type="match status" value="1"/>
</dbReference>
<feature type="non-terminal residue" evidence="17">
    <location>
        <position position="5348"/>
    </location>
</feature>
<dbReference type="SMART" id="SM00060">
    <property type="entry name" value="FN3"/>
    <property type="match status" value="33"/>
</dbReference>
<feature type="domain" description="Fibronectin type-III" evidence="15">
    <location>
        <begin position="3797"/>
        <end position="3883"/>
    </location>
</feature>
<feature type="domain" description="Fibronectin type-III" evidence="15">
    <location>
        <begin position="1468"/>
        <end position="1572"/>
    </location>
</feature>
<dbReference type="InterPro" id="IPR001791">
    <property type="entry name" value="Laminin_G"/>
</dbReference>
<dbReference type="FunFam" id="2.60.120.200:FF:000126">
    <property type="entry name" value="usherin"/>
    <property type="match status" value="1"/>
</dbReference>
<evidence type="ECO:0000256" key="6">
    <source>
        <dbReference type="ARBA" id="ARBA00023157"/>
    </source>
</evidence>
<dbReference type="FunFam" id="2.10.25.10:FF:000090">
    <property type="entry name" value="laminin subunit alpha"/>
    <property type="match status" value="5"/>
</dbReference>
<dbReference type="Gene3D" id="2.60.40.10">
    <property type="entry name" value="Immunoglobulins"/>
    <property type="match status" value="33"/>
</dbReference>
<keyword evidence="5" id="KW-0677">Repeat</keyword>
<sequence>MIWILLGKGALLLLYTVTIFISSYPVNCQGHFPRLENIGAFKNVTIVPSQSTCGIPERNAFCQKTVTKDSLLTCTQQFCIQECAYRSSTPSYVNLFSVGLGTCVTEDQNILRPGSQSNSTSFLFRNQRDCFTSPPLQDLQSTGLFTLAVWLKPEQGTVMTIIEKSVSSMLVFMLTISEEEIQLHYGVPNSVRVKTLGRTSPGQWIHLAVQVLVLLQHCVELHDLMEKSKVNSLSFETRKITAFSIQAGHYEFIEMPFVLQGALDTFQSLMDQVPCGLERLCAFFLEDIHVHSTRVTFFLNGLEEDNTAFDTKLLASPIMNVKNNATMRIGQSLNGTNQFIGWMQDFRFYPTTLTNSVCLCTFWTLCVLFIYGREIVEVFSGQMPHLHTQTECRCPSSHPLVHPLIERYCIPNGVEDTTNDRVLRLNLDTHPLHYINDNDIGTSWISAVFSNMSQLENGVTITFDLQNGQYQVFYVILQFLSPQPEAVKIQRKKSNSSEWMDWQYLAKNCSFFGMEDNGPLEKPDSVNCLQFPSNVPYSRGNVTFSILTPEPNRRPGYNDFYNTPALQEFVKASQIRIHLQGQYHTTPTSVNFRHRYYGVDEITISGRCNCHGHADQCDTSLSIYRCSCLPESHTEGDNCERCMPLFNDKSFRPGDQLQAYNCKPCQCYNHANSCHYDPSVDAFAGDHFRGGGGVCDSCQHNTTGRNCDLCKDFFFREVNASLFAVDVCRPCDCDEAGTINGSLLCSGIGGQCKCKRHVSGRECNQCQHGFYNLQSLDPDGCSPCNCNTSGTVKGDITCHQNSGQCQCKANVIGLFCDRCKYGFKFLSAANHDGCEPCSCNRNSSLHQFCNPFSGQCECKSRVSGLQCDTCTENFYGLNTTGTCLPCNCNPFGTVPGTTCNPQTGQCVCRPQVVGRQCDTCLDGYHSLHQGGSLGCLPCDCDTNGTVNGSSVCDKLIGQCPCKTSVQGLRCTQCAPHSYNLTAANQDAGCQQCECEPMGTVARTVCDPVSGQCVCLPTRQGRNCNACKSGFYLSQLNATSCLPCNCHAVGSIGVDCSGTTGQCVCRDPSVTGRRCDQCLDEYFGFNPDNGRQVLTDDVDDFQCDMCGCDRAGSVNGSCHPLSGKCFCKQFVTSSKCDVCIAGASQLDPDNYLGCSKSPAQQPPPTGQILNSTAIALSWSPPDSPNTNVLKYRLYRDSTEIYTTEMHYPFDSQAFNDTSLSPYTVFSYYVEASNVHGQTRSTSVSYRTEAGIPQGELHLSLIGPVGPHSAFFNWTAIENTSGPIEKYMLMTTNAGSNENRVHYEGLETQAAATGLIPFSRYNFTVQACTAGGCAESNLVSLVTAQISPERQGLPRITTISSTELQVVWDPPEEPNGIIIRYEVYMRGPIEPGQEDSHHERRVFYDSGWLNPLPIVSSANENALTPPQNSTIVRDLEPFSTYQFRVYSVNMAGGVFSGWSSGRTEEGVPVYMSPPTVQALSSCSLNVSWIKPKDSATRGIVTEYRVNIHEEQTSNQFAPPVISQVLYTAASHERMYIVKGLKPYRVYNFTITLCNRLGCITSLSASGQTLAAAPARLSAPTLKGFNMSVIEVSWDQPQELNGPHPLYQVERTDTSLSDPLVPFQRGTRFPGHGYIRFPSSTLPVNTYFTGIKLSFRTRAEDGLILLAISPGEQEEYVVLQMRSGRPFFLFDPQASAVAVSPENDEGKLYNDNQWHHVIATRNKAVGTIIVDNQYRVVIKLFYVFLRSSASCLIFFPHKGSAFATSGNTIIGPTKFTDRSFLGCITNVFIKKMDSPGEVWEPLDWEGAEEIGGVYHSWEGCPTQTVEGAHFLGQGYLELYPFVFAGKGDFEISFDFRTDQLSGLLLFAYNEAEQGYVIVELQSGTLSFILKWNHYFTQVNLWVGLSYCDGSWNTVLLRKQGSSVEATLNQLSEQVAGSVEEELNFNSPIYLGGLPSELYNSFHSLGLQHGFGGCIKDVKFTRGAVVNLAAVSSSAVRVNLDGCLSTDTTVNCRGNDSILVYTGKERRVLDQHLQPFTEYLYRVIASSEGGSTSSPWVLGRTREAVPQSVLTPSRVSSVNGYRAEVSWDETAGVRGVIEKYILKAYNRDNPSMPPITAEFPGSYHRNLTGLAPFTNYSITLTVCTLAGCSESFHGRNISTPQEAPRDVNPPKADPYPTNLSLFWGIPHHPNGIITEYILYKDGSLIYRGNQTMFKVTRLGVYTPHTFVLTACTIAGCSNSSQVTLFTGQLPPTHVDEPILTVLDSRSIHVRWRAPIETNGILEYYTLYLSTTEQKFSVVYNSSELFEDYTVRHLFPGTWYYFQLAACTGGGCRLSSPSMARTEESTPENVPAPSVQSFSSDSFNISWTEPKQPNGIITSYGLYMNGVLVQNSTSLHFSVSGLQTWSLHSFRVQACTAKGCALGPLVESRTLEAAPVGTVTLEVTSEGPRSVRAKWMSPAKPNGLLTYTLLFTGIFYQHKAENYSLKTDTKVLHSSEEAGEWVSIGGLVSYSNYTIQVNACNSQGCVISSPTTITLPPGAPDGVLPPRLSSATPTSLQVVWSAPVRNNAPGLPRYQLQMKAAHSTGDIIQLFDNATTSFSYITEDLEPYTAYDLRLIISNAHGNGISEWVRMVTAEDRPGPVDPPVISEVQPKRATITWQHPSQPNGVITHYNIYQNSTLKATAAGNSTMYTVAPLEPFKKYTFKVECCTAAGCTLSSESRAVHTPPAPPEDIPAPQLFSDTPTSVLLFWEPPLHPNGEVEHYTVERRVKGTQQISTVATVLADEPLTYLDNSVSLSPWTMYEYRIVASTVNGGLNSSDWKEVTTRPSRPAGLQKPKVLVLGPDAIEVTWSAPLISNGEILRYEIRLPDPRISITNISELNYTVTKLIPYSNYTVTILACSGGGGHSGGCTESLPTFVTTLPTIPQGLHPLSVIAVSESFLAISWQSPSRPNGPNLRALIIHVLHPAHRYELLRRKIYQPLASHPPEDLNLWYNIYAGAKLFYEDKGLSRFTTYQYRLLVHNDVGFTSGNEVNGTTLAGVPVKPSTLEAQTLNHTAIEVNWSQPTLQDMQGDVDLYTLFINSSHSNHSVTFPPDINSAVIGELHPNTQYKLCIQVFNGVHTINSKEVFITTSDGEPEGVFPPEVVTINSTAVRIIWTAPLKSNGVVTEYNVYIDNKQYKTGMDSPGTFVLGDLLPFTVYTIQVEVCTVYACVKSNGTQITTVEDEPDEMAVPYIQTISSRSLQVDWTSPGRPNGIILGYEVRRRKVQPCEQSLMMQAAQNGRQCLYVECLINENICGRLCYQPENQVCCSGVVYNSKAGYQCCKDKYIPAVNSSSTVCCGGQLFKPQPFYQCCGGYYVKVLPGEVCCPDEDQVRVSTGMGNFCCGGKPYDSTGSQICCAETLHDGFHKQCCGEQIVSRDLLCCGNEKKGTVHKTSQGMSCCGEEYINTSNTICCTGHGGISRPHPKGNETVSVKCCGTEVIDSTEECCSEVGYNPLKYVCADKPSPGIHLKQQDCRPSMVCPLTMASGAFCGKCNFNPAVSICTWVTGLPSASPTEKLMGTQCPSPEELVYTGHPNRYMYTDTDLEPYTTYEYRVAAWNSFGWGFSNFSNATTEQDVPQGVSPPKWSKVDDREDIILLDWEPPAHPHGLISHYFILRDGNERYRGTDRTFTDVSGIRPYQEYVYQLQACTVKGCTDSRKVVAVTVQGVPENVHPPTVTALGPRALQLSWSVPAKPNGIIREYHINQTGRGLIYTDSAGNMRHIVTGLKPHTNYSFMVIACTSAGCSASQPSIGRTLQAGPEGVWARPRHVIVSSVTVELYWSEPLEPNGIVSQYRLIRDGMPIFSGDKGNLNYTDSGLQPNTRYVYQLEASTGGGSNVSDKYVIQTPVSSPKRIPDPYNVTVIGPRSVFVAWTPPGKYNSSIPIHYNVLFNIGTDQALIRAAGQDQFLLAEGLCPFTEYEIRIQACQTDGCGVGRKAHVRTSEASPEDQDVPIVTASGSSVIEVKWQPPRKPNGVITAYLIHRRPVGTQEELLVFIWSEGALEFIDASDILQPYTKYEYRVRAHNSQGFVDSLWSSTQTLEAEPEELATPIVQPTSAYSVLVQWTKPASPNGIIAQYRVVYQELRSDPTFNSSSVTAVSVPGTSQQVHVFGLEPYTTYNLHVVAVNSAGTVSSPWTSIRTLEASPSGLSNFTVEKTENGRALLLRWSEPLKPNGIIKTYNIFNDNNLEFSGLSRQFLFRRLEPYTVYTLVLEACTEVGCTRSVQQPIRTEEALPSSQPAPVTQSIKAQSIELTWTKPSQPNGKISKYEVIYRTSRGGRHISMEEIPLEGNILFSENNADNDTFFYNVTNLTPWTKYEFRVRVWNSAGYTDSPWLMVETKQAAPKGLAAPTIRYVERNPHKLFVSWAPPEEVNGILQSYRIQKDDFVYPFSFDATVFNYTDEGLLPYTLYSYAIIACTMEGCTTSPPTKIITLEASPTAVEPPLMTNITSTQINSSWSTPKVQNGEITKYTLLINGEELYSGKKQYSLITGLEPYTNYEFILIACTNGGCTSSSPKSSYTKEAPPSNMRIPTLKVTGSESIEITWKEPLHANGVIKSYELRRNGVLIYAGLDTGYHDFSLLPSIEYSYTVTASNSQGSTTSPVAKARTNPSAPSGVAPPKLRASSSSDVLVMWDPPARANGEILNYTIFKRDPAEANVKSIVFSPNHSAYLSRSFPLSSLKPYYRYEVRVEACTLLGCASSDWALVQTLEAPPAIQPAPKIELQEDSDGMQTGFLITWTMPTQPNGRILHFELYRRNVINMDTTSAAVLVYKNTTMSFKDENLRPFTEYDYQVWAVNSAGQVASSWSHGRTGPAPPEGLHPPTFLRVQATSAVVSISPPTKPNGIISLYRVFANNRDSHLLLSEGTSRQQTIHGLQPFTTYSVGVEACTCFHCCTRGPLTQLVTQPSAPSNQPAPHIHRVTSRTASVEWQDPLSPNGIIESCELHIHTACPQPVQPVLTPCTPSLSEMKYFGKEQSYNISDLQPYTTYNLRIICYNSVGSTASKWIPFTTQKEQPRYRAPFIIISNLTTVYLDWSHSFFLNGQLQDYVLTENGIRLYSGFHSTLYIPRTSDKTFVFQVTCTTDVGSISTPIIKYNTATGIGPVAPTAGGKTGMQDSDSKFYTELWFIILMAMLGLILLAIFLALLLQRALHKPPFARERPPLVPLQKRTSTAVYPPNDTYMQKTSFSENASNPISSAAPSASPHQTQQCGEMFDTVPDTSDSTSSVTLKSFTMHLEGLADTKIPGTGSHILNHSNQNMSVLRVPSQTQLSRVYSQNSLHRSVSQLIDIHDKKSLIEDSVWDTILHGHDSGMVSLL</sequence>
<dbReference type="Gene3D" id="3.30.70.270">
    <property type="match status" value="1"/>
</dbReference>
<dbReference type="InterPro" id="IPR043128">
    <property type="entry name" value="Rev_trsase/Diguanyl_cyclase"/>
</dbReference>
<feature type="domain" description="Laminin EGF-like" evidence="14">
    <location>
        <begin position="731"/>
        <end position="783"/>
    </location>
</feature>
<feature type="domain" description="Laminin EGF-like" evidence="14">
    <location>
        <begin position="784"/>
        <end position="836"/>
    </location>
</feature>
<dbReference type="CDD" id="cd00063">
    <property type="entry name" value="FN3"/>
    <property type="match status" value="31"/>
</dbReference>
<dbReference type="InterPro" id="IPR036116">
    <property type="entry name" value="FN3_sf"/>
</dbReference>
<dbReference type="Pfam" id="PF00041">
    <property type="entry name" value="fn3"/>
    <property type="match status" value="17"/>
</dbReference>
<evidence type="ECO:0000256" key="11">
    <source>
        <dbReference type="SAM" id="MobiDB-lite"/>
    </source>
</evidence>
<feature type="disulfide bond" evidence="10">
    <location>
        <begin position="837"/>
        <end position="849"/>
    </location>
</feature>
<keyword evidence="9 10" id="KW-0424">Laminin EGF-like domain</keyword>
<feature type="domain" description="Laminin EGF-like" evidence="14">
    <location>
        <begin position="886"/>
        <end position="937"/>
    </location>
</feature>
<gene>
    <name evidence="17" type="primary">Ush2a</name>
    <name evidence="17" type="ORF">GTO95_0018148</name>
</gene>
<dbReference type="SMART" id="SM00282">
    <property type="entry name" value="LamG"/>
    <property type="match status" value="2"/>
</dbReference>
<dbReference type="Gene3D" id="2.60.120.260">
    <property type="entry name" value="Galactose-binding domain-like"/>
    <property type="match status" value="1"/>
</dbReference>
<dbReference type="SUPFAM" id="SSF49265">
    <property type="entry name" value="Fibronectin type III"/>
    <property type="match status" value="21"/>
</dbReference>
<feature type="region of interest" description="Disordered" evidence="11">
    <location>
        <begin position="4627"/>
        <end position="4655"/>
    </location>
</feature>
<feature type="domain" description="Fibronectin type-III" evidence="15">
    <location>
        <begin position="2246"/>
        <end position="2344"/>
    </location>
</feature>
<keyword evidence="3" id="KW-0964">Secreted</keyword>
<dbReference type="InterPro" id="IPR006558">
    <property type="entry name" value="LamG-like"/>
</dbReference>
<feature type="domain" description="Fibronectin type-III" evidence="15">
    <location>
        <begin position="2345"/>
        <end position="2431"/>
    </location>
</feature>
<feature type="disulfide bond" evidence="10">
    <location>
        <begin position="1026"/>
        <end position="1040"/>
    </location>
</feature>
<dbReference type="FunFam" id="2.60.40.10:FF:001168">
    <property type="entry name" value="Usherin"/>
    <property type="match status" value="1"/>
</dbReference>
<evidence type="ECO:0000259" key="13">
    <source>
        <dbReference type="PROSITE" id="PS50025"/>
    </source>
</evidence>
<dbReference type="PROSITE" id="PS01248">
    <property type="entry name" value="EGF_LAM_1"/>
    <property type="match status" value="2"/>
</dbReference>
<evidence type="ECO:0000256" key="7">
    <source>
        <dbReference type="ARBA" id="ARBA00023180"/>
    </source>
</evidence>
<keyword evidence="12" id="KW-0812">Transmembrane</keyword>
<dbReference type="FunFam" id="2.60.40.10:FF:001052">
    <property type="entry name" value="Usherin"/>
    <property type="match status" value="1"/>
</dbReference>
<feature type="domain" description="Fibronectin type-III" evidence="15">
    <location>
        <begin position="2159"/>
        <end position="2245"/>
    </location>
</feature>
<feature type="domain" description="Fibronectin type-III" evidence="15">
    <location>
        <begin position="4472"/>
        <end position="4559"/>
    </location>
</feature>
<feature type="domain" description="Fibronectin type-III" evidence="15">
    <location>
        <begin position="2537"/>
        <end position="2634"/>
    </location>
</feature>
<dbReference type="Pfam" id="PF02210">
    <property type="entry name" value="Laminin_G_2"/>
    <property type="match status" value="2"/>
</dbReference>
<evidence type="ECO:0000259" key="14">
    <source>
        <dbReference type="PROSITE" id="PS50027"/>
    </source>
</evidence>
<feature type="disulfide bond" evidence="10">
    <location>
        <begin position="858"/>
        <end position="867"/>
    </location>
</feature>
<comment type="caution">
    <text evidence="10">Lacks conserved residue(s) required for the propagation of feature annotation.</text>
</comment>
<dbReference type="SMART" id="SM00560">
    <property type="entry name" value="LamGL"/>
    <property type="match status" value="1"/>
</dbReference>
<dbReference type="SUPFAM" id="SSF49899">
    <property type="entry name" value="Concanavalin A-like lectins/glucanases"/>
    <property type="match status" value="4"/>
</dbReference>
<evidence type="ECO:0000259" key="16">
    <source>
        <dbReference type="PROSITE" id="PS51117"/>
    </source>
</evidence>
<dbReference type="Proteomes" id="UP000736164">
    <property type="component" value="Unassembled WGS sequence"/>
</dbReference>
<dbReference type="FunFam" id="2.60.40.10:FF:003132">
    <property type="entry name" value="Usher syndrome 2A (autosomal recessive, mild)"/>
    <property type="match status" value="1"/>
</dbReference>
<feature type="disulfide bond" evidence="10">
    <location>
        <begin position="754"/>
        <end position="763"/>
    </location>
</feature>
<dbReference type="FunFam" id="2.60.40.10:FF:000915">
    <property type="entry name" value="Usherin"/>
    <property type="match status" value="1"/>
</dbReference>
<dbReference type="CDD" id="cd00055">
    <property type="entry name" value="EGF_Lam"/>
    <property type="match status" value="10"/>
</dbReference>
<feature type="compositionally biased region" description="Low complexity" evidence="11">
    <location>
        <begin position="5220"/>
        <end position="5236"/>
    </location>
</feature>
<feature type="domain" description="Fibronectin type-III" evidence="15">
    <location>
        <begin position="4077"/>
        <end position="4180"/>
    </location>
</feature>
<feature type="region of interest" description="Disordered" evidence="11">
    <location>
        <begin position="5220"/>
        <end position="5241"/>
    </location>
</feature>
<dbReference type="Pfam" id="PF00053">
    <property type="entry name" value="EGF_laminin"/>
    <property type="match status" value="10"/>
</dbReference>
<feature type="disulfide bond" evidence="10">
    <location>
        <begin position="839"/>
        <end position="856"/>
    </location>
</feature>
<dbReference type="FunFam" id="2.60.40.10:FF:001004">
    <property type="entry name" value="Usherin"/>
    <property type="match status" value="1"/>
</dbReference>
<keyword evidence="6 10" id="KW-1015">Disulfide bond</keyword>
<feature type="domain" description="Laminin EGF-like" evidence="14">
    <location>
        <begin position="837"/>
        <end position="885"/>
    </location>
</feature>
<dbReference type="InterPro" id="IPR013783">
    <property type="entry name" value="Ig-like_fold"/>
</dbReference>
<dbReference type="Gene3D" id="2.60.120.200">
    <property type="match status" value="3"/>
</dbReference>
<keyword evidence="8" id="KW-0966">Cell projection</keyword>
<feature type="domain" description="Fibronectin type-III" evidence="15">
    <location>
        <begin position="4181"/>
        <end position="4266"/>
    </location>
</feature>
<feature type="transmembrane region" description="Helical" evidence="12">
    <location>
        <begin position="5157"/>
        <end position="5179"/>
    </location>
</feature>
<comment type="caution">
    <text evidence="17">The sequence shown here is derived from an EMBL/GenBank/DDBJ whole genome shotgun (WGS) entry which is preliminary data.</text>
</comment>
<dbReference type="SMART" id="SM00136">
    <property type="entry name" value="LamNT"/>
    <property type="match status" value="1"/>
</dbReference>
<dbReference type="FunFam" id="2.60.40.10:FF:001030">
    <property type="entry name" value="Usherin"/>
    <property type="match status" value="1"/>
</dbReference>
<evidence type="ECO:0000256" key="4">
    <source>
        <dbReference type="ARBA" id="ARBA00022729"/>
    </source>
</evidence>
<feature type="disulfide bond" evidence="10">
    <location>
        <begin position="1045"/>
        <end position="1062"/>
    </location>
</feature>
<dbReference type="PROSITE" id="PS50027">
    <property type="entry name" value="EGF_LAM_2"/>
    <property type="match status" value="7"/>
</dbReference>
<dbReference type="FunFam" id="2.60.120.260:FF:000069">
    <property type="entry name" value="Usherin"/>
    <property type="match status" value="1"/>
</dbReference>
<dbReference type="CDD" id="cd00110">
    <property type="entry name" value="LamG"/>
    <property type="match status" value="2"/>
</dbReference>
<feature type="domain" description="Fibronectin type-III" evidence="15">
    <location>
        <begin position="3888"/>
        <end position="3979"/>
    </location>
</feature>
<dbReference type="PANTHER" id="PTHR46957:SF7">
    <property type="entry name" value="USHERIN"/>
    <property type="match status" value="1"/>
</dbReference>
<evidence type="ECO:0000256" key="1">
    <source>
        <dbReference type="ARBA" id="ARBA00004316"/>
    </source>
</evidence>
<feature type="domain" description="Fibronectin type-III" evidence="15">
    <location>
        <begin position="3132"/>
        <end position="3221"/>
    </location>
</feature>
<feature type="domain" description="Fibronectin type-III" evidence="15">
    <location>
        <begin position="2432"/>
        <end position="2533"/>
    </location>
</feature>
<dbReference type="Gene3D" id="2.10.25.10">
    <property type="entry name" value="Laminin"/>
    <property type="match status" value="9"/>
</dbReference>
<dbReference type="InterPro" id="IPR002049">
    <property type="entry name" value="LE_dom"/>
</dbReference>
<reference evidence="17" key="1">
    <citation type="journal article" date="2021" name="Cell">
        <title>Tracing the genetic footprints of vertebrate landing in non-teleost ray-finned fishes.</title>
        <authorList>
            <person name="Bi X."/>
            <person name="Wang K."/>
            <person name="Yang L."/>
            <person name="Pan H."/>
            <person name="Jiang H."/>
            <person name="Wei Q."/>
            <person name="Fang M."/>
            <person name="Yu H."/>
            <person name="Zhu C."/>
            <person name="Cai Y."/>
            <person name="He Y."/>
            <person name="Gan X."/>
            <person name="Zeng H."/>
            <person name="Yu D."/>
            <person name="Zhu Y."/>
            <person name="Jiang H."/>
            <person name="Qiu Q."/>
            <person name="Yang H."/>
            <person name="Zhang Y.E."/>
            <person name="Wang W."/>
            <person name="Zhu M."/>
            <person name="He S."/>
            <person name="Zhang G."/>
        </authorList>
    </citation>
    <scope>NUCLEOTIDE SEQUENCE</scope>
    <source>
        <strain evidence="17">Allg_001</strain>
    </source>
</reference>
<dbReference type="InterPro" id="IPR003961">
    <property type="entry name" value="FN3_dom"/>
</dbReference>
<feature type="domain" description="Laminin G" evidence="13">
    <location>
        <begin position="1621"/>
        <end position="1817"/>
    </location>
</feature>
<keyword evidence="12" id="KW-0472">Membrane</keyword>
<dbReference type="InterPro" id="IPR008211">
    <property type="entry name" value="Laminin_N"/>
</dbReference>
<dbReference type="SMART" id="SM00180">
    <property type="entry name" value="EGF_Lam"/>
    <property type="match status" value="10"/>
</dbReference>
<feature type="disulfide bond" evidence="10">
    <location>
        <begin position="807"/>
        <end position="816"/>
    </location>
</feature>
<dbReference type="FunFam" id="2.10.25.10:FF:000224">
    <property type="entry name" value="Usherin"/>
    <property type="match status" value="1"/>
</dbReference>
<feature type="domain" description="Fibronectin type-III" evidence="15">
    <location>
        <begin position="3037"/>
        <end position="3128"/>
    </location>
</feature>
<feature type="domain" description="Fibronectin type-III" evidence="15">
    <location>
        <begin position="4941"/>
        <end position="5046"/>
    </location>
</feature>
<evidence type="ECO:0000256" key="5">
    <source>
        <dbReference type="ARBA" id="ARBA00022737"/>
    </source>
</evidence>
<feature type="domain" description="Fibronectin type-III" evidence="15">
    <location>
        <begin position="1348"/>
        <end position="1464"/>
    </location>
</feature>